<proteinExistence type="predicted"/>
<feature type="compositionally biased region" description="Basic and acidic residues" evidence="1">
    <location>
        <begin position="296"/>
        <end position="305"/>
    </location>
</feature>
<dbReference type="Proteomes" id="UP000236161">
    <property type="component" value="Unassembled WGS sequence"/>
</dbReference>
<feature type="region of interest" description="Disordered" evidence="1">
    <location>
        <begin position="163"/>
        <end position="199"/>
    </location>
</feature>
<reference evidence="2 3" key="1">
    <citation type="journal article" date="2017" name="Nature">
        <title>The Apostasia genome and the evolution of orchids.</title>
        <authorList>
            <person name="Zhang G.Q."/>
            <person name="Liu K.W."/>
            <person name="Li Z."/>
            <person name="Lohaus R."/>
            <person name="Hsiao Y.Y."/>
            <person name="Niu S.C."/>
            <person name="Wang J.Y."/>
            <person name="Lin Y.C."/>
            <person name="Xu Q."/>
            <person name="Chen L.J."/>
            <person name="Yoshida K."/>
            <person name="Fujiwara S."/>
            <person name="Wang Z.W."/>
            <person name="Zhang Y.Q."/>
            <person name="Mitsuda N."/>
            <person name="Wang M."/>
            <person name="Liu G.H."/>
            <person name="Pecoraro L."/>
            <person name="Huang H.X."/>
            <person name="Xiao X.J."/>
            <person name="Lin M."/>
            <person name="Wu X.Y."/>
            <person name="Wu W.L."/>
            <person name="Chen Y.Y."/>
            <person name="Chang S.B."/>
            <person name="Sakamoto S."/>
            <person name="Ohme-Takagi M."/>
            <person name="Yagi M."/>
            <person name="Zeng S.J."/>
            <person name="Shen C.Y."/>
            <person name="Yeh C.M."/>
            <person name="Luo Y.B."/>
            <person name="Tsai W.C."/>
            <person name="Van de Peer Y."/>
            <person name="Liu Z.J."/>
        </authorList>
    </citation>
    <scope>NUCLEOTIDE SEQUENCE [LARGE SCALE GENOMIC DNA]</scope>
    <source>
        <strain evidence="3">cv. Shenzhen</strain>
        <tissue evidence="2">Stem</tissue>
    </source>
</reference>
<protein>
    <submittedName>
        <fullName evidence="2">Uncharacterized protein</fullName>
    </submittedName>
</protein>
<dbReference type="STRING" id="1088818.A0A2I0AJV1"/>
<evidence type="ECO:0000313" key="2">
    <source>
        <dbReference type="EMBL" id="PKA55839.1"/>
    </source>
</evidence>
<gene>
    <name evidence="2" type="ORF">AXF42_Ash018746</name>
</gene>
<keyword evidence="3" id="KW-1185">Reference proteome</keyword>
<dbReference type="PANTHER" id="PTHR37392:SF1">
    <property type="entry name" value="OS09G0556800 PROTEIN"/>
    <property type="match status" value="1"/>
</dbReference>
<dbReference type="OrthoDB" id="1904025at2759"/>
<feature type="region of interest" description="Disordered" evidence="1">
    <location>
        <begin position="214"/>
        <end position="235"/>
    </location>
</feature>
<evidence type="ECO:0000256" key="1">
    <source>
        <dbReference type="SAM" id="MobiDB-lite"/>
    </source>
</evidence>
<dbReference type="EMBL" id="KZ451977">
    <property type="protein sequence ID" value="PKA55839.1"/>
    <property type="molecule type" value="Genomic_DNA"/>
</dbReference>
<accession>A0A2I0AJV1</accession>
<dbReference type="AlphaFoldDB" id="A0A2I0AJV1"/>
<dbReference type="PANTHER" id="PTHR37392">
    <property type="entry name" value="OS09G0556800 PROTEIN"/>
    <property type="match status" value="1"/>
</dbReference>
<feature type="compositionally biased region" description="Basic residues" evidence="1">
    <location>
        <begin position="183"/>
        <end position="192"/>
    </location>
</feature>
<organism evidence="2 3">
    <name type="scientific">Apostasia shenzhenica</name>
    <dbReference type="NCBI Taxonomy" id="1088818"/>
    <lineage>
        <taxon>Eukaryota</taxon>
        <taxon>Viridiplantae</taxon>
        <taxon>Streptophyta</taxon>
        <taxon>Embryophyta</taxon>
        <taxon>Tracheophyta</taxon>
        <taxon>Spermatophyta</taxon>
        <taxon>Magnoliopsida</taxon>
        <taxon>Liliopsida</taxon>
        <taxon>Asparagales</taxon>
        <taxon>Orchidaceae</taxon>
        <taxon>Apostasioideae</taxon>
        <taxon>Apostasia</taxon>
    </lineage>
</organism>
<feature type="region of interest" description="Disordered" evidence="1">
    <location>
        <begin position="252"/>
        <end position="320"/>
    </location>
</feature>
<feature type="compositionally biased region" description="Polar residues" evidence="1">
    <location>
        <begin position="306"/>
        <end position="315"/>
    </location>
</feature>
<sequence length="393" mass="44780">MAYSYSPAYYSSFQETINSLCKSILLPFSFKNRRLPADQKLADRHADNLKWQQDSFHRILELIGLHKEGIVPEAQVSIFRANLLENLITAPSHAEPPSLIRDKLLFLQELLYAKCISVEEYHSSKRPLLSRLASQGVEIDCKDVIVGTPPLLKNTGDDEWTDIDLSDQKPSNNSVKAKEKAPTKHFWRGKGKKDKETNNSITVLMPESSPINSRKFSRVGLAQEGEERAEKKTSKKKAWGFDGFKKWKRSCEEDESTKPYLPPGERSDEGPNAKRIKKRMHFDHGSASDFFTNNKATEERIKQSEKSAANQSLRSSVEKQQENGFVDGTENWVAFEDDNENFHPNLFSQAQFMSHQQYKKDEAAACSAHNSLNYNPFSDAQNPFLSTKRVNML</sequence>
<evidence type="ECO:0000313" key="3">
    <source>
        <dbReference type="Proteomes" id="UP000236161"/>
    </source>
</evidence>
<name>A0A2I0AJV1_9ASPA</name>